<organism evidence="1 2">
    <name type="scientific">Herbiconiux moechotypicola</name>
    <dbReference type="NCBI Taxonomy" id="637393"/>
    <lineage>
        <taxon>Bacteria</taxon>
        <taxon>Bacillati</taxon>
        <taxon>Actinomycetota</taxon>
        <taxon>Actinomycetes</taxon>
        <taxon>Micrococcales</taxon>
        <taxon>Microbacteriaceae</taxon>
        <taxon>Herbiconiux</taxon>
    </lineage>
</organism>
<evidence type="ECO:0000313" key="2">
    <source>
        <dbReference type="Proteomes" id="UP001500929"/>
    </source>
</evidence>
<dbReference type="Proteomes" id="UP001500929">
    <property type="component" value="Unassembled WGS sequence"/>
</dbReference>
<keyword evidence="2" id="KW-1185">Reference proteome</keyword>
<accession>A0ABP5QAS4</accession>
<evidence type="ECO:0000313" key="1">
    <source>
        <dbReference type="EMBL" id="GAA2230398.1"/>
    </source>
</evidence>
<sequence>MTISTDLTPDVRQRPFLTVIPRRSPRQKTHVSLGYAKSAISDKVHYRIGAVCDMAVYEWRDEKWSLLWEIPRGTEYSALPWKESN</sequence>
<reference evidence="2" key="1">
    <citation type="journal article" date="2019" name="Int. J. Syst. Evol. Microbiol.">
        <title>The Global Catalogue of Microorganisms (GCM) 10K type strain sequencing project: providing services to taxonomists for standard genome sequencing and annotation.</title>
        <authorList>
            <consortium name="The Broad Institute Genomics Platform"/>
            <consortium name="The Broad Institute Genome Sequencing Center for Infectious Disease"/>
            <person name="Wu L."/>
            <person name="Ma J."/>
        </authorList>
    </citation>
    <scope>NUCLEOTIDE SEQUENCE [LARGE SCALE GENOMIC DNA]</scope>
    <source>
        <strain evidence="2">JCM 16117</strain>
    </source>
</reference>
<comment type="caution">
    <text evidence="1">The sequence shown here is derived from an EMBL/GenBank/DDBJ whole genome shotgun (WGS) entry which is preliminary data.</text>
</comment>
<gene>
    <name evidence="1" type="ORF">GCM10009851_13950</name>
</gene>
<dbReference type="EMBL" id="BAAAQY010000003">
    <property type="protein sequence ID" value="GAA2230398.1"/>
    <property type="molecule type" value="Genomic_DNA"/>
</dbReference>
<dbReference type="RefSeq" id="WP_259478893.1">
    <property type="nucleotide sequence ID" value="NZ_BAAAQY010000003.1"/>
</dbReference>
<proteinExistence type="predicted"/>
<protein>
    <submittedName>
        <fullName evidence="1">Uncharacterized protein</fullName>
    </submittedName>
</protein>
<name>A0ABP5QAS4_9MICO</name>